<evidence type="ECO:0000313" key="4">
    <source>
        <dbReference type="Proteomes" id="UP000001351"/>
    </source>
</evidence>
<dbReference type="Gene3D" id="3.40.50.2300">
    <property type="match status" value="1"/>
</dbReference>
<dbReference type="Proteomes" id="UP000032702">
    <property type="component" value="Unassembled WGS sequence"/>
</dbReference>
<dbReference type="Proteomes" id="UP000001351">
    <property type="component" value="Chromosome"/>
</dbReference>
<sequence length="76" mass="8325">MLKAFIEKYQKAYGSVPDTVAALAYDATLVAVDAMKRAPDTSARRCGMPSPRRRTSRAWPARSPSTPSAMRRNVAP</sequence>
<dbReference type="EMBL" id="AAMD01000019">
    <property type="protein sequence ID" value="EAU68274.1"/>
    <property type="molecule type" value="Genomic_DNA"/>
</dbReference>
<proteinExistence type="predicted"/>
<accession>Q099A1</accession>
<dbReference type="HOGENOM" id="CLU_2652729_0_0_7"/>
<dbReference type="PATRIC" id="fig|378806.16.peg.7571"/>
<dbReference type="RefSeq" id="WP_002612153.1">
    <property type="nucleotide sequence ID" value="NC_014623.1"/>
</dbReference>
<evidence type="ECO:0000313" key="3">
    <source>
        <dbReference type="EMBL" id="EAU68274.1"/>
    </source>
</evidence>
<dbReference type="InterPro" id="IPR028082">
    <property type="entry name" value="Peripla_BP_I"/>
</dbReference>
<reference evidence="2 4" key="2">
    <citation type="journal article" date="2011" name="Mol. Biol. Evol.">
        <title>Comparative genomic analysis of fruiting body formation in Myxococcales.</title>
        <authorList>
            <person name="Huntley S."/>
            <person name="Hamann N."/>
            <person name="Wegener-Feldbrugge S."/>
            <person name="Treuner-Lange A."/>
            <person name="Kube M."/>
            <person name="Reinhardt R."/>
            <person name="Klages S."/>
            <person name="Muller R."/>
            <person name="Ronning C.M."/>
            <person name="Nierman W.C."/>
            <person name="Sogaard-Andersen L."/>
        </authorList>
    </citation>
    <scope>NUCLEOTIDE SEQUENCE [LARGE SCALE GENOMIC DNA]</scope>
    <source>
        <strain evidence="2 4">DW4/3-1</strain>
    </source>
</reference>
<gene>
    <name evidence="2" type="ordered locus">STAUR_7690</name>
    <name evidence="3" type="ORF">STIAU_5808</name>
</gene>
<dbReference type="OrthoDB" id="9772589at2"/>
<dbReference type="STRING" id="378806.STAUR_7690"/>
<dbReference type="SUPFAM" id="SSF53822">
    <property type="entry name" value="Periplasmic binding protein-like I"/>
    <property type="match status" value="1"/>
</dbReference>
<keyword evidence="4" id="KW-1185">Reference proteome</keyword>
<evidence type="ECO:0000256" key="1">
    <source>
        <dbReference type="SAM" id="MobiDB-lite"/>
    </source>
</evidence>
<evidence type="ECO:0000313" key="5">
    <source>
        <dbReference type="Proteomes" id="UP000032702"/>
    </source>
</evidence>
<organism evidence="3 5">
    <name type="scientific">Stigmatella aurantiaca (strain DW4/3-1)</name>
    <dbReference type="NCBI Taxonomy" id="378806"/>
    <lineage>
        <taxon>Bacteria</taxon>
        <taxon>Pseudomonadati</taxon>
        <taxon>Myxococcota</taxon>
        <taxon>Myxococcia</taxon>
        <taxon>Myxococcales</taxon>
        <taxon>Cystobacterineae</taxon>
        <taxon>Archangiaceae</taxon>
        <taxon>Stigmatella</taxon>
    </lineage>
</organism>
<reference evidence="3 5" key="1">
    <citation type="submission" date="2006-04" db="EMBL/GenBank/DDBJ databases">
        <authorList>
            <person name="Nierman W.C."/>
        </authorList>
    </citation>
    <scope>NUCLEOTIDE SEQUENCE [LARGE SCALE GENOMIC DNA]</scope>
    <source>
        <strain evidence="3 5">DW4/3-1</strain>
    </source>
</reference>
<feature type="region of interest" description="Disordered" evidence="1">
    <location>
        <begin position="40"/>
        <end position="76"/>
    </location>
</feature>
<protein>
    <submittedName>
        <fullName evidence="3">Branched-chain amino acid ABC transporter, amino acid-binding protein</fullName>
    </submittedName>
</protein>
<dbReference type="KEGG" id="sur:STAUR_7690"/>
<dbReference type="AlphaFoldDB" id="Q099A1"/>
<evidence type="ECO:0000313" key="2">
    <source>
        <dbReference type="EMBL" id="ADO75445.1"/>
    </source>
</evidence>
<name>Q099A1_STIAD</name>
<dbReference type="eggNOG" id="COG0683">
    <property type="taxonomic scope" value="Bacteria"/>
</dbReference>
<dbReference type="EMBL" id="CP002271">
    <property type="protein sequence ID" value="ADO75445.1"/>
    <property type="molecule type" value="Genomic_DNA"/>
</dbReference>